<dbReference type="Pfam" id="PF00255">
    <property type="entry name" value="GSHPx"/>
    <property type="match status" value="1"/>
</dbReference>
<keyword evidence="5" id="KW-0964">Secreted</keyword>
<evidence type="ECO:0000256" key="5">
    <source>
        <dbReference type="ARBA" id="ARBA00022525"/>
    </source>
</evidence>
<organism evidence="12 13">
    <name type="scientific">Globodera rostochiensis</name>
    <name type="common">Golden nematode worm</name>
    <name type="synonym">Heterodera rostochiensis</name>
    <dbReference type="NCBI Taxonomy" id="31243"/>
    <lineage>
        <taxon>Eukaryota</taxon>
        <taxon>Metazoa</taxon>
        <taxon>Ecdysozoa</taxon>
        <taxon>Nematoda</taxon>
        <taxon>Chromadorea</taxon>
        <taxon>Rhabditida</taxon>
        <taxon>Tylenchina</taxon>
        <taxon>Tylenchomorpha</taxon>
        <taxon>Tylenchoidea</taxon>
        <taxon>Heteroderidae</taxon>
        <taxon>Heteroderinae</taxon>
        <taxon>Globodera</taxon>
    </lineage>
</organism>
<keyword evidence="8 11" id="KW-0560">Oxidoreductase</keyword>
<dbReference type="AlphaFoldDB" id="A0A914IG26"/>
<dbReference type="PROSITE" id="PS00460">
    <property type="entry name" value="GLUTATHIONE_PEROXID_1"/>
    <property type="match status" value="1"/>
</dbReference>
<dbReference type="PROSITE" id="PS51355">
    <property type="entry name" value="GLUTATHIONE_PEROXID_3"/>
    <property type="match status" value="1"/>
</dbReference>
<dbReference type="Gene3D" id="3.40.30.10">
    <property type="entry name" value="Glutaredoxin"/>
    <property type="match status" value="1"/>
</dbReference>
<evidence type="ECO:0000256" key="4">
    <source>
        <dbReference type="ARBA" id="ARBA00012310"/>
    </source>
</evidence>
<evidence type="ECO:0000256" key="9">
    <source>
        <dbReference type="ARBA" id="ARBA00023180"/>
    </source>
</evidence>
<dbReference type="PANTHER" id="PTHR11592:SF88">
    <property type="entry name" value="GLUTATHIONE PEROXIDASE-RELATED"/>
    <property type="match status" value="1"/>
</dbReference>
<keyword evidence="12" id="KW-1185">Reference proteome</keyword>
<evidence type="ECO:0000256" key="2">
    <source>
        <dbReference type="ARBA" id="ARBA00004613"/>
    </source>
</evidence>
<feature type="active site" evidence="10">
    <location>
        <position position="88"/>
    </location>
</feature>
<dbReference type="FunFam" id="3.40.30.10:FF:000283">
    <property type="entry name" value="Glutathione peroxidase"/>
    <property type="match status" value="1"/>
</dbReference>
<dbReference type="Proteomes" id="UP000887572">
    <property type="component" value="Unplaced"/>
</dbReference>
<comment type="similarity">
    <text evidence="3 11">Belongs to the glutathione peroxidase family.</text>
</comment>
<name>A0A914IG26_GLORO</name>
<dbReference type="GO" id="GO:0006979">
    <property type="term" value="P:response to oxidative stress"/>
    <property type="evidence" value="ECO:0007669"/>
    <property type="project" value="InterPro"/>
</dbReference>
<proteinExistence type="inferred from homology"/>
<keyword evidence="9" id="KW-0325">Glycoprotein</keyword>
<comment type="subcellular location">
    <subcellularLocation>
        <location evidence="2">Secreted</location>
    </subcellularLocation>
</comment>
<dbReference type="InterPro" id="IPR029760">
    <property type="entry name" value="GPX_CS"/>
</dbReference>
<evidence type="ECO:0000256" key="6">
    <source>
        <dbReference type="ARBA" id="ARBA00022559"/>
    </source>
</evidence>
<dbReference type="WBParaSite" id="Gr19_v10_g9549.t1">
    <property type="protein sequence ID" value="Gr19_v10_g9549.t1"/>
    <property type="gene ID" value="Gr19_v10_g9549"/>
</dbReference>
<protein>
    <recommendedName>
        <fullName evidence="4 11">Glutathione peroxidase</fullName>
    </recommendedName>
</protein>
<dbReference type="PIRSF" id="PIRSF000303">
    <property type="entry name" value="Glutathion_perox"/>
    <property type="match status" value="1"/>
</dbReference>
<evidence type="ECO:0000256" key="10">
    <source>
        <dbReference type="PIRSR" id="PIRSR000303-1"/>
    </source>
</evidence>
<reference evidence="13" key="1">
    <citation type="submission" date="2022-11" db="UniProtKB">
        <authorList>
            <consortium name="WormBaseParasite"/>
        </authorList>
    </citation>
    <scope>IDENTIFICATION</scope>
</reference>
<dbReference type="GO" id="GO:0005576">
    <property type="term" value="C:extracellular region"/>
    <property type="evidence" value="ECO:0007669"/>
    <property type="project" value="UniProtKB-SubCell"/>
</dbReference>
<comment type="catalytic activity">
    <reaction evidence="1">
        <text>2 glutathione + H2O2 = glutathione disulfide + 2 H2O</text>
        <dbReference type="Rhea" id="RHEA:16833"/>
        <dbReference type="ChEBI" id="CHEBI:15377"/>
        <dbReference type="ChEBI" id="CHEBI:16240"/>
        <dbReference type="ChEBI" id="CHEBI:57925"/>
        <dbReference type="ChEBI" id="CHEBI:58297"/>
        <dbReference type="EC" id="1.11.1.9"/>
    </reaction>
</comment>
<evidence type="ECO:0000256" key="7">
    <source>
        <dbReference type="ARBA" id="ARBA00022729"/>
    </source>
</evidence>
<dbReference type="InterPro" id="IPR029759">
    <property type="entry name" value="GPX_AS"/>
</dbReference>
<evidence type="ECO:0000313" key="13">
    <source>
        <dbReference type="WBParaSite" id="Gr19_v10_g9549.t1"/>
    </source>
</evidence>
<evidence type="ECO:0000313" key="12">
    <source>
        <dbReference type="Proteomes" id="UP000887572"/>
    </source>
</evidence>
<accession>A0A914IG26</accession>
<dbReference type="GO" id="GO:0004602">
    <property type="term" value="F:glutathione peroxidase activity"/>
    <property type="evidence" value="ECO:0007669"/>
    <property type="project" value="UniProtKB-EC"/>
</dbReference>
<sequence length="245" mass="28244">MLCTRVISPQFSDRDKQIGDHEKKSAPKYVIKHPGPKLVDETTRWSKCKPEQNMTIYDFEVETLDGKFNNLEQYKGQIVLLINVATFCAFTQQYLDFNPFLEHNHANGVKLAILAFPCNQFHLQEPAENHEILNGVMHVRPGDGWKPHANLHIHGKLEVNGANAHPMYDFLRDACPQTVTMLGIKESMFYNPITVNDITWNFEKFLIDADGIPRYRFHPTNWSHGKEVQKYINLLVAEQQLAKKA</sequence>
<keyword evidence="7" id="KW-0732">Signal</keyword>
<dbReference type="InterPro" id="IPR036249">
    <property type="entry name" value="Thioredoxin-like_sf"/>
</dbReference>
<dbReference type="PRINTS" id="PR01011">
    <property type="entry name" value="GLUTPROXDASE"/>
</dbReference>
<dbReference type="SUPFAM" id="SSF52833">
    <property type="entry name" value="Thioredoxin-like"/>
    <property type="match status" value="1"/>
</dbReference>
<keyword evidence="6 11" id="KW-0575">Peroxidase</keyword>
<dbReference type="PROSITE" id="PS00763">
    <property type="entry name" value="GLUTATHIONE_PEROXID_2"/>
    <property type="match status" value="1"/>
</dbReference>
<evidence type="ECO:0000256" key="8">
    <source>
        <dbReference type="ARBA" id="ARBA00023002"/>
    </source>
</evidence>
<dbReference type="InterPro" id="IPR000889">
    <property type="entry name" value="Glutathione_peroxidase"/>
</dbReference>
<dbReference type="PANTHER" id="PTHR11592">
    <property type="entry name" value="GLUTATHIONE PEROXIDASE"/>
    <property type="match status" value="1"/>
</dbReference>
<evidence type="ECO:0000256" key="3">
    <source>
        <dbReference type="ARBA" id="ARBA00006926"/>
    </source>
</evidence>
<dbReference type="CDD" id="cd00340">
    <property type="entry name" value="GSH_Peroxidase"/>
    <property type="match status" value="1"/>
</dbReference>
<evidence type="ECO:0000256" key="11">
    <source>
        <dbReference type="RuleBase" id="RU000499"/>
    </source>
</evidence>
<evidence type="ECO:0000256" key="1">
    <source>
        <dbReference type="ARBA" id="ARBA00000217"/>
    </source>
</evidence>